<evidence type="ECO:0000313" key="2">
    <source>
        <dbReference type="Proteomes" id="UP001454036"/>
    </source>
</evidence>
<keyword evidence="2" id="KW-1185">Reference proteome</keyword>
<proteinExistence type="predicted"/>
<sequence length="134" mass="15330">MDARVPKMWVPLEKADNLRSPLTNDTFVALEKLRRIFKHKLHWKSFYEEGVLIRTGLIHDKEFDLYENPIPWGKRPSDGAILQGKEKRARAAFELSNPPKSSIPPPPFPDYETLMAAGFLTPEFLTPPYKLPGG</sequence>
<name>A0AAV3RS64_LITER</name>
<organism evidence="1 2">
    <name type="scientific">Lithospermum erythrorhizon</name>
    <name type="common">Purple gromwell</name>
    <name type="synonym">Lithospermum officinale var. erythrorhizon</name>
    <dbReference type="NCBI Taxonomy" id="34254"/>
    <lineage>
        <taxon>Eukaryota</taxon>
        <taxon>Viridiplantae</taxon>
        <taxon>Streptophyta</taxon>
        <taxon>Embryophyta</taxon>
        <taxon>Tracheophyta</taxon>
        <taxon>Spermatophyta</taxon>
        <taxon>Magnoliopsida</taxon>
        <taxon>eudicotyledons</taxon>
        <taxon>Gunneridae</taxon>
        <taxon>Pentapetalae</taxon>
        <taxon>asterids</taxon>
        <taxon>lamiids</taxon>
        <taxon>Boraginales</taxon>
        <taxon>Boraginaceae</taxon>
        <taxon>Boraginoideae</taxon>
        <taxon>Lithospermeae</taxon>
        <taxon>Lithospermum</taxon>
    </lineage>
</organism>
<dbReference type="AlphaFoldDB" id="A0AAV3RS64"/>
<gene>
    <name evidence="1" type="ORF">LIER_30594</name>
</gene>
<dbReference type="EMBL" id="BAABME010011024">
    <property type="protein sequence ID" value="GAA0183122.1"/>
    <property type="molecule type" value="Genomic_DNA"/>
</dbReference>
<evidence type="ECO:0000313" key="1">
    <source>
        <dbReference type="EMBL" id="GAA0183122.1"/>
    </source>
</evidence>
<accession>A0AAV3RS64</accession>
<reference evidence="1 2" key="1">
    <citation type="submission" date="2024-01" db="EMBL/GenBank/DDBJ databases">
        <title>The complete chloroplast genome sequence of Lithospermum erythrorhizon: insights into the phylogenetic relationship among Boraginaceae species and the maternal lineages of purple gromwells.</title>
        <authorList>
            <person name="Okada T."/>
            <person name="Watanabe K."/>
        </authorList>
    </citation>
    <scope>NUCLEOTIDE SEQUENCE [LARGE SCALE GENOMIC DNA]</scope>
</reference>
<comment type="caution">
    <text evidence="1">The sequence shown here is derived from an EMBL/GenBank/DDBJ whole genome shotgun (WGS) entry which is preliminary data.</text>
</comment>
<protein>
    <submittedName>
        <fullName evidence="1">Uncharacterized protein</fullName>
    </submittedName>
</protein>
<dbReference type="Proteomes" id="UP001454036">
    <property type="component" value="Unassembled WGS sequence"/>
</dbReference>